<accession>A0A5C3MQD6</accession>
<dbReference type="InterPro" id="IPR051694">
    <property type="entry name" value="Immunoregulatory_rcpt-like"/>
</dbReference>
<name>A0A5C3MQD6_9AGAM</name>
<proteinExistence type="predicted"/>
<dbReference type="GO" id="GO:0071944">
    <property type="term" value="C:cell periphery"/>
    <property type="evidence" value="ECO:0007669"/>
    <property type="project" value="UniProtKB-ARBA"/>
</dbReference>
<keyword evidence="7" id="KW-0732">Signal</keyword>
<dbReference type="Proteomes" id="UP000305948">
    <property type="component" value="Unassembled WGS sequence"/>
</dbReference>
<dbReference type="PANTHER" id="PTHR15549">
    <property type="entry name" value="PAIRED IMMUNOGLOBULIN-LIKE TYPE 2 RECEPTOR"/>
    <property type="match status" value="1"/>
</dbReference>
<gene>
    <name evidence="8" type="ORF">OE88DRAFT_1647755</name>
</gene>
<feature type="region of interest" description="Disordered" evidence="5">
    <location>
        <begin position="73"/>
        <end position="181"/>
    </location>
</feature>
<feature type="chain" id="PRO_5022748837" evidence="7">
    <location>
        <begin position="23"/>
        <end position="181"/>
    </location>
</feature>
<sequence>MTSVKLHSVLALFLGLSQVVNGQCYNYGYGYRCRRRGLLGGAIAGIVVGIVAFVLICLLLCLFMRRRRRLSNATYTTGPPMSSYASGPGPGGNRQPQYGPTNGDAASAAPQGPAGAAVPPQSSPAPPQYTKYDPPPGAPSQNVPGGNQTHYQPPAGAPPTAPAPTYNPNAQYNVGSYHPRM</sequence>
<evidence type="ECO:0000313" key="9">
    <source>
        <dbReference type="Proteomes" id="UP000305948"/>
    </source>
</evidence>
<evidence type="ECO:0000256" key="7">
    <source>
        <dbReference type="SAM" id="SignalP"/>
    </source>
</evidence>
<evidence type="ECO:0000256" key="6">
    <source>
        <dbReference type="SAM" id="Phobius"/>
    </source>
</evidence>
<dbReference type="GO" id="GO:0016020">
    <property type="term" value="C:membrane"/>
    <property type="evidence" value="ECO:0007669"/>
    <property type="project" value="UniProtKB-SubCell"/>
</dbReference>
<feature type="compositionally biased region" description="Pro residues" evidence="5">
    <location>
        <begin position="121"/>
        <end position="138"/>
    </location>
</feature>
<feature type="compositionally biased region" description="Low complexity" evidence="5">
    <location>
        <begin position="163"/>
        <end position="173"/>
    </location>
</feature>
<evidence type="ECO:0000256" key="5">
    <source>
        <dbReference type="SAM" id="MobiDB-lite"/>
    </source>
</evidence>
<protein>
    <submittedName>
        <fullName evidence="8">Uncharacterized protein</fullName>
    </submittedName>
</protein>
<feature type="compositionally biased region" description="Polar residues" evidence="5">
    <location>
        <begin position="73"/>
        <end position="85"/>
    </location>
</feature>
<keyword evidence="4 6" id="KW-0472">Membrane</keyword>
<evidence type="ECO:0000256" key="3">
    <source>
        <dbReference type="ARBA" id="ARBA00022989"/>
    </source>
</evidence>
<keyword evidence="3 6" id="KW-1133">Transmembrane helix</keyword>
<evidence type="ECO:0000256" key="2">
    <source>
        <dbReference type="ARBA" id="ARBA00022692"/>
    </source>
</evidence>
<dbReference type="CDD" id="cd12087">
    <property type="entry name" value="TM_EGFR-like"/>
    <property type="match status" value="1"/>
</dbReference>
<feature type="compositionally biased region" description="Polar residues" evidence="5">
    <location>
        <begin position="139"/>
        <end position="150"/>
    </location>
</feature>
<keyword evidence="2 6" id="KW-0812">Transmembrane</keyword>
<organism evidence="8 9">
    <name type="scientific">Heliocybe sulcata</name>
    <dbReference type="NCBI Taxonomy" id="5364"/>
    <lineage>
        <taxon>Eukaryota</taxon>
        <taxon>Fungi</taxon>
        <taxon>Dikarya</taxon>
        <taxon>Basidiomycota</taxon>
        <taxon>Agaricomycotina</taxon>
        <taxon>Agaricomycetes</taxon>
        <taxon>Gloeophyllales</taxon>
        <taxon>Gloeophyllaceae</taxon>
        <taxon>Heliocybe</taxon>
    </lineage>
</organism>
<dbReference type="EMBL" id="ML213523">
    <property type="protein sequence ID" value="TFK47619.1"/>
    <property type="molecule type" value="Genomic_DNA"/>
</dbReference>
<evidence type="ECO:0000313" key="8">
    <source>
        <dbReference type="EMBL" id="TFK47619.1"/>
    </source>
</evidence>
<dbReference type="STRING" id="5364.A0A5C3MQD6"/>
<comment type="subcellular location">
    <subcellularLocation>
        <location evidence="1">Membrane</location>
        <topology evidence="1">Single-pass membrane protein</topology>
    </subcellularLocation>
</comment>
<keyword evidence="9" id="KW-1185">Reference proteome</keyword>
<feature type="signal peptide" evidence="7">
    <location>
        <begin position="1"/>
        <end position="22"/>
    </location>
</feature>
<reference evidence="8 9" key="1">
    <citation type="journal article" date="2019" name="Nat. Ecol. Evol.">
        <title>Megaphylogeny resolves global patterns of mushroom evolution.</title>
        <authorList>
            <person name="Varga T."/>
            <person name="Krizsan K."/>
            <person name="Foldi C."/>
            <person name="Dima B."/>
            <person name="Sanchez-Garcia M."/>
            <person name="Sanchez-Ramirez S."/>
            <person name="Szollosi G.J."/>
            <person name="Szarkandi J.G."/>
            <person name="Papp V."/>
            <person name="Albert L."/>
            <person name="Andreopoulos W."/>
            <person name="Angelini C."/>
            <person name="Antonin V."/>
            <person name="Barry K.W."/>
            <person name="Bougher N.L."/>
            <person name="Buchanan P."/>
            <person name="Buyck B."/>
            <person name="Bense V."/>
            <person name="Catcheside P."/>
            <person name="Chovatia M."/>
            <person name="Cooper J."/>
            <person name="Damon W."/>
            <person name="Desjardin D."/>
            <person name="Finy P."/>
            <person name="Geml J."/>
            <person name="Haridas S."/>
            <person name="Hughes K."/>
            <person name="Justo A."/>
            <person name="Karasinski D."/>
            <person name="Kautmanova I."/>
            <person name="Kiss B."/>
            <person name="Kocsube S."/>
            <person name="Kotiranta H."/>
            <person name="LaButti K.M."/>
            <person name="Lechner B.E."/>
            <person name="Liimatainen K."/>
            <person name="Lipzen A."/>
            <person name="Lukacs Z."/>
            <person name="Mihaltcheva S."/>
            <person name="Morgado L.N."/>
            <person name="Niskanen T."/>
            <person name="Noordeloos M.E."/>
            <person name="Ohm R.A."/>
            <person name="Ortiz-Santana B."/>
            <person name="Ovrebo C."/>
            <person name="Racz N."/>
            <person name="Riley R."/>
            <person name="Savchenko A."/>
            <person name="Shiryaev A."/>
            <person name="Soop K."/>
            <person name="Spirin V."/>
            <person name="Szebenyi C."/>
            <person name="Tomsovsky M."/>
            <person name="Tulloss R.E."/>
            <person name="Uehling J."/>
            <person name="Grigoriev I.V."/>
            <person name="Vagvolgyi C."/>
            <person name="Papp T."/>
            <person name="Martin F.M."/>
            <person name="Miettinen O."/>
            <person name="Hibbett D.S."/>
            <person name="Nagy L.G."/>
        </authorList>
    </citation>
    <scope>NUCLEOTIDE SEQUENCE [LARGE SCALE GENOMIC DNA]</scope>
    <source>
        <strain evidence="8 9">OMC1185</strain>
    </source>
</reference>
<evidence type="ECO:0000256" key="1">
    <source>
        <dbReference type="ARBA" id="ARBA00004167"/>
    </source>
</evidence>
<feature type="compositionally biased region" description="Low complexity" evidence="5">
    <location>
        <begin position="105"/>
        <end position="120"/>
    </location>
</feature>
<dbReference type="PANTHER" id="PTHR15549:SF26">
    <property type="entry name" value="AXIAL BUDDING PATTERN PROTEIN 2-RELATED"/>
    <property type="match status" value="1"/>
</dbReference>
<feature type="transmembrane region" description="Helical" evidence="6">
    <location>
        <begin position="38"/>
        <end position="63"/>
    </location>
</feature>
<evidence type="ECO:0000256" key="4">
    <source>
        <dbReference type="ARBA" id="ARBA00023136"/>
    </source>
</evidence>
<dbReference type="AlphaFoldDB" id="A0A5C3MQD6"/>